<comment type="caution">
    <text evidence="2">The sequence shown here is derived from an EMBL/GenBank/DDBJ whole genome shotgun (WGS) entry which is preliminary data.</text>
</comment>
<dbReference type="OrthoDB" id="9799095at2"/>
<keyword evidence="1" id="KW-0812">Transmembrane</keyword>
<dbReference type="eggNOG" id="COG4769">
    <property type="taxonomic scope" value="Bacteria"/>
</dbReference>
<protein>
    <submittedName>
        <fullName evidence="2">Heptaprenyl diphosphate synthase component I</fullName>
    </submittedName>
</protein>
<dbReference type="STRING" id="908337.HMPREF9257_1674"/>
<evidence type="ECO:0000313" key="3">
    <source>
        <dbReference type="Proteomes" id="UP000005990"/>
    </source>
</evidence>
<feature type="transmembrane region" description="Helical" evidence="1">
    <location>
        <begin position="81"/>
        <end position="101"/>
    </location>
</feature>
<dbReference type="Pfam" id="PF07456">
    <property type="entry name" value="Hpre_diP_synt_I"/>
    <property type="match status" value="1"/>
</dbReference>
<dbReference type="Proteomes" id="UP000005990">
    <property type="component" value="Unassembled WGS sequence"/>
</dbReference>
<reference evidence="2 3" key="1">
    <citation type="submission" date="2010-10" db="EMBL/GenBank/DDBJ databases">
        <authorList>
            <person name="Durkin A.S."/>
            <person name="Madupu R."/>
            <person name="Torralba M."/>
            <person name="Gillis M."/>
            <person name="Methe B."/>
            <person name="Sutton G."/>
            <person name="Nelson K.E."/>
        </authorList>
    </citation>
    <scope>NUCLEOTIDE SEQUENCE [LARGE SCALE GENOMIC DNA]</scope>
    <source>
        <strain evidence="2 3">ACS-139-V-Col8</strain>
    </source>
</reference>
<feature type="transmembrane region" description="Helical" evidence="1">
    <location>
        <begin position="142"/>
        <end position="162"/>
    </location>
</feature>
<dbReference type="InterPro" id="IPR010898">
    <property type="entry name" value="Hpre_diP_synth_I"/>
</dbReference>
<gene>
    <name evidence="2" type="ORF">HMPREF9257_1674</name>
</gene>
<evidence type="ECO:0000313" key="2">
    <source>
        <dbReference type="EMBL" id="EFR30913.1"/>
    </source>
</evidence>
<organism evidence="2 3">
    <name type="scientific">Eremococcus coleocola ACS-139-V-Col8</name>
    <dbReference type="NCBI Taxonomy" id="908337"/>
    <lineage>
        <taxon>Bacteria</taxon>
        <taxon>Bacillati</taxon>
        <taxon>Bacillota</taxon>
        <taxon>Bacilli</taxon>
        <taxon>Lactobacillales</taxon>
        <taxon>Aerococcaceae</taxon>
        <taxon>Eremococcus</taxon>
    </lineage>
</organism>
<keyword evidence="1" id="KW-1133">Transmembrane helix</keyword>
<dbReference type="RefSeq" id="WP_006418699.1">
    <property type="nucleotide sequence ID" value="NZ_AENN01000016.1"/>
</dbReference>
<dbReference type="AlphaFoldDB" id="E4KQ75"/>
<proteinExistence type="predicted"/>
<sequence length="188" mass="20540">MLRSRYQILVYVAVLAAQAIIIGLLEQFIPSPFVFAPGAKIGLANIITVIAIFTLPYAQSFQVLVIRIFLTALLGGNMSTFFYSAVAGFLSYIFMCLAQLLGPKRVSIIGISILGGVMHNVGQLFVAAFFAKSWSVLNYLPVLSFSGILAGLAVGTLGNYLLTRVASLRLYHQELVLSQAKQNWLEFK</sequence>
<keyword evidence="1" id="KW-0472">Membrane</keyword>
<keyword evidence="3" id="KW-1185">Reference proteome</keyword>
<evidence type="ECO:0000256" key="1">
    <source>
        <dbReference type="SAM" id="Phobius"/>
    </source>
</evidence>
<dbReference type="Gene3D" id="1.10.1760.20">
    <property type="match status" value="1"/>
</dbReference>
<feature type="transmembrane region" description="Helical" evidence="1">
    <location>
        <begin position="6"/>
        <end position="25"/>
    </location>
</feature>
<dbReference type="PIRSF" id="PIRSF027391">
    <property type="entry name" value="Hpre_diP_synt_I"/>
    <property type="match status" value="1"/>
</dbReference>
<accession>E4KQ75</accession>
<dbReference type="EMBL" id="AENN01000016">
    <property type="protein sequence ID" value="EFR30913.1"/>
    <property type="molecule type" value="Genomic_DNA"/>
</dbReference>
<feature type="transmembrane region" description="Helical" evidence="1">
    <location>
        <begin position="108"/>
        <end position="130"/>
    </location>
</feature>
<dbReference type="InterPro" id="IPR014535">
    <property type="entry name" value="Hpre_diP_synt_I"/>
</dbReference>
<feature type="transmembrane region" description="Helical" evidence="1">
    <location>
        <begin position="46"/>
        <end position="69"/>
    </location>
</feature>
<name>E4KQ75_9LACT</name>